<evidence type="ECO:0000313" key="1">
    <source>
        <dbReference type="EMBL" id="SPP98496.1"/>
    </source>
</evidence>
<evidence type="ECO:0000313" key="2">
    <source>
        <dbReference type="Proteomes" id="UP000246085"/>
    </source>
</evidence>
<dbReference type="Proteomes" id="UP000246085">
    <property type="component" value="Chromosome BRAD3257"/>
</dbReference>
<dbReference type="EMBL" id="LS398110">
    <property type="protein sequence ID" value="SPP98496.1"/>
    <property type="molecule type" value="Genomic_DNA"/>
</dbReference>
<sequence length="384" mass="40977">MARAQRPPAYVAQDVGGAVRMSLAAGNKIDVTVSLASDVVAAIEILPRVRPPLARLFAGKQASSLLNVLPRLFALCAAAQQIALLSAVETARDEAITRATKQRRIALIVIERIADLLRSLFVGHLAQDVAGAAAIRSLMRGMSALLGSAHSPWGSAQCEATARIVGALNALGMSDEGRAVRSGSPLALRIAALDEIGLKPIPADHSFLSVADDLNIVKRLLVDGPTFCYRPDLDGHVPETGPWARQMTRDRLPPSPSGAAERLVARIAETLRLCAWLKAGAQIDSAEHGIVERYKLGFGRAAAAVECARGRLYHAVELDPQGRISRFEFLAPTEWNFHPCGPLVRSLQGAVLTGRPRRDAVDAVIASLDPCVGFTLSFREVGHA</sequence>
<organism evidence="1 2">
    <name type="scientific">Bradyrhizobium vignae</name>
    <dbReference type="NCBI Taxonomy" id="1549949"/>
    <lineage>
        <taxon>Bacteria</taxon>
        <taxon>Pseudomonadati</taxon>
        <taxon>Pseudomonadota</taxon>
        <taxon>Alphaproteobacteria</taxon>
        <taxon>Hyphomicrobiales</taxon>
        <taxon>Nitrobacteraceae</taxon>
        <taxon>Bradyrhizobium</taxon>
    </lineage>
</organism>
<dbReference type="AlphaFoldDB" id="A0A2U3QAU0"/>
<gene>
    <name evidence="1" type="primary">hupK</name>
    <name evidence="1" type="ORF">BRAD3257_7876</name>
</gene>
<dbReference type="Gene3D" id="1.10.645.10">
    <property type="entry name" value="Cytochrome-c3 Hydrogenase, chain B"/>
    <property type="match status" value="2"/>
</dbReference>
<dbReference type="InterPro" id="IPR050867">
    <property type="entry name" value="NiFe/NiFeSe_hydrgnase_LSU"/>
</dbReference>
<reference evidence="1 2" key="1">
    <citation type="submission" date="2018-03" db="EMBL/GenBank/DDBJ databases">
        <authorList>
            <person name="Gully D."/>
        </authorList>
    </citation>
    <scope>NUCLEOTIDE SEQUENCE [LARGE SCALE GENOMIC DNA]</scope>
    <source>
        <strain evidence="1">ORS3257</strain>
    </source>
</reference>
<protein>
    <submittedName>
        <fullName evidence="1">Hydrogenase expression/formation protein HupK</fullName>
    </submittedName>
</protein>
<dbReference type="SUPFAM" id="SSF56762">
    <property type="entry name" value="HydB/Nqo4-like"/>
    <property type="match status" value="1"/>
</dbReference>
<accession>A0A2U3QAU0</accession>
<dbReference type="PANTHER" id="PTHR42958">
    <property type="entry name" value="HYDROGENASE-2 LARGE CHAIN"/>
    <property type="match status" value="1"/>
</dbReference>
<name>A0A2U3QAU0_9BRAD</name>
<dbReference type="InterPro" id="IPR029014">
    <property type="entry name" value="NiFe-Hase_large"/>
</dbReference>
<proteinExistence type="predicted"/>
<dbReference type="KEGG" id="bvz:BRAD3257_7876"/>
<dbReference type="PANTHER" id="PTHR42958:SF4">
    <property type="entry name" value="HYDROGENASE EXPRESSION_FORMATION PROTEIN HUPK"/>
    <property type="match status" value="1"/>
</dbReference>